<evidence type="ECO:0000313" key="2">
    <source>
        <dbReference type="Proteomes" id="UP001294444"/>
    </source>
</evidence>
<keyword evidence="2" id="KW-1185">Reference proteome</keyword>
<name>A0AAJ5C7T7_9BASI</name>
<accession>A0AAJ5C7T7</accession>
<reference evidence="1" key="1">
    <citation type="submission" date="2023-10" db="EMBL/GenBank/DDBJ databases">
        <authorList>
            <person name="Guldener U."/>
        </authorList>
    </citation>
    <scope>NUCLEOTIDE SEQUENCE</scope>
    <source>
        <strain evidence="1">Mp4</strain>
    </source>
</reference>
<dbReference type="EMBL" id="OAPG01000016">
    <property type="protein sequence ID" value="SNX86878.1"/>
    <property type="molecule type" value="Genomic_DNA"/>
</dbReference>
<proteinExistence type="predicted"/>
<dbReference type="AlphaFoldDB" id="A0AAJ5C7T7"/>
<protein>
    <submittedName>
        <fullName evidence="1">Uncharacterized protein</fullName>
    </submittedName>
</protein>
<sequence>MKGERDKCVVTDVPPEQNRSWTSRAVGKVKLKVQGTRLQVHNVTGAHKTRGQRRPTWLDGRIQSEDHCTPTAIQNVCELSWVGQETPKFWKGSRDTTVLQIRLNPSARASSFSASLFFRSDASRPHRSSKDPRVHKTANFHTCFCVLLSFCRPGGPLKGLQSIAEKMQTNNLSINLQNSTTKKRLEKAARKLLAKSDKVNTSMPSQARSPCSWSQRLVEVRNDSVGPRVPVSSMVRVSTKGTTF</sequence>
<organism evidence="1 2">
    <name type="scientific">Melanopsichium pennsylvanicum</name>
    <dbReference type="NCBI Taxonomy" id="63383"/>
    <lineage>
        <taxon>Eukaryota</taxon>
        <taxon>Fungi</taxon>
        <taxon>Dikarya</taxon>
        <taxon>Basidiomycota</taxon>
        <taxon>Ustilaginomycotina</taxon>
        <taxon>Ustilaginomycetes</taxon>
        <taxon>Ustilaginales</taxon>
        <taxon>Ustilaginaceae</taxon>
        <taxon>Melanopsichium</taxon>
    </lineage>
</organism>
<comment type="caution">
    <text evidence="1">The sequence shown here is derived from an EMBL/GenBank/DDBJ whole genome shotgun (WGS) entry which is preliminary data.</text>
</comment>
<gene>
    <name evidence="1" type="ORF">MEPE_05587</name>
</gene>
<dbReference type="Proteomes" id="UP001294444">
    <property type="component" value="Unassembled WGS sequence"/>
</dbReference>
<evidence type="ECO:0000313" key="1">
    <source>
        <dbReference type="EMBL" id="SNX86878.1"/>
    </source>
</evidence>